<dbReference type="GeneID" id="85160803"/>
<dbReference type="EMBL" id="UFYI01000007">
    <property type="protein sequence ID" value="STD22043.1"/>
    <property type="molecule type" value="Genomic_DNA"/>
</dbReference>
<proteinExistence type="predicted"/>
<dbReference type="RefSeq" id="WP_063857557.1">
    <property type="nucleotide sequence ID" value="NZ_CAIZTE010000009.1"/>
</dbReference>
<protein>
    <submittedName>
        <fullName evidence="1">Uncharacterized protein</fullName>
    </submittedName>
</protein>
<reference evidence="1 2" key="1">
    <citation type="submission" date="2018-06" db="EMBL/GenBank/DDBJ databases">
        <authorList>
            <consortium name="Pathogen Informatics"/>
            <person name="Doyle S."/>
        </authorList>
    </citation>
    <scope>NUCLEOTIDE SEQUENCE [LARGE SCALE GENOMIC DNA]</scope>
    <source>
        <strain evidence="1 2">NCTC12123</strain>
    </source>
</reference>
<name>A0A376FDY5_ENTAS</name>
<gene>
    <name evidence="1" type="ORF">NCTC12123_03075</name>
</gene>
<dbReference type="Proteomes" id="UP000255163">
    <property type="component" value="Unassembled WGS sequence"/>
</dbReference>
<dbReference type="AlphaFoldDB" id="A0A376FDY5"/>
<accession>A0A376FDY5</accession>
<organism evidence="1 2">
    <name type="scientific">Enterobacter asburiae</name>
    <dbReference type="NCBI Taxonomy" id="61645"/>
    <lineage>
        <taxon>Bacteria</taxon>
        <taxon>Pseudomonadati</taxon>
        <taxon>Pseudomonadota</taxon>
        <taxon>Gammaproteobacteria</taxon>
        <taxon>Enterobacterales</taxon>
        <taxon>Enterobacteriaceae</taxon>
        <taxon>Enterobacter</taxon>
        <taxon>Enterobacter cloacae complex</taxon>
    </lineage>
</organism>
<sequence length="164" mass="18666">MAGKKQMSRQQRSTKMRTDAGLTQVKVYLDETTLELLALLQENLSEGKMKGDEINMFRSIAVTAGIHSQAEACLGEKVVSDIVAKNLGTECRASEATDNPHKFFLRTMINKLYEKGQRNTHRRRLAEVAEIMNESSYRAPNRKKGEWSENDISQYVNNDIQLEK</sequence>
<evidence type="ECO:0000313" key="1">
    <source>
        <dbReference type="EMBL" id="STD22043.1"/>
    </source>
</evidence>
<evidence type="ECO:0000313" key="2">
    <source>
        <dbReference type="Proteomes" id="UP000255163"/>
    </source>
</evidence>